<dbReference type="EMBL" id="DQVR01000068">
    <property type="protein sequence ID" value="HIQ24030.1"/>
    <property type="molecule type" value="Genomic_DNA"/>
</dbReference>
<sequence>MPVRRQKQTSISEVVLLAKPKKPTKFYADNKGGIVILRGEDGAIAVVPEDEVCRLAERLNMVIVGYTCKKRGKH</sequence>
<comment type="caution">
    <text evidence="1">The sequence shown here is derived from an EMBL/GenBank/DDBJ whole genome shotgun (WGS) entry which is preliminary data.</text>
</comment>
<reference evidence="1" key="1">
    <citation type="journal article" date="2020" name="ISME J.">
        <title>Gammaproteobacteria mediating utilization of methyl-, sulfur- and petroleum organic compounds in deep ocean hydrothermal plumes.</title>
        <authorList>
            <person name="Zhou Z."/>
            <person name="Liu Y."/>
            <person name="Pan J."/>
            <person name="Cron B.R."/>
            <person name="Toner B.M."/>
            <person name="Anantharaman K."/>
            <person name="Breier J.A."/>
            <person name="Dick G.J."/>
            <person name="Li M."/>
        </authorList>
    </citation>
    <scope>NUCLEOTIDE SEQUENCE</scope>
    <source>
        <strain evidence="1">SZUA-1523</strain>
    </source>
</reference>
<gene>
    <name evidence="1" type="ORF">EYH50_03180</name>
</gene>
<evidence type="ECO:0000313" key="1">
    <source>
        <dbReference type="EMBL" id="HIQ24030.1"/>
    </source>
</evidence>
<organism evidence="1 2">
    <name type="scientific">Pyrodictium delaneyi</name>
    <dbReference type="NCBI Taxonomy" id="1273541"/>
    <lineage>
        <taxon>Archaea</taxon>
        <taxon>Thermoproteota</taxon>
        <taxon>Thermoprotei</taxon>
        <taxon>Desulfurococcales</taxon>
        <taxon>Pyrodictiaceae</taxon>
        <taxon>Pyrodictium</taxon>
    </lineage>
</organism>
<dbReference type="Proteomes" id="UP000600071">
    <property type="component" value="Unassembled WGS sequence"/>
</dbReference>
<dbReference type="AlphaFoldDB" id="A0A833E8R2"/>
<protein>
    <submittedName>
        <fullName evidence="1">Uncharacterized protein</fullName>
    </submittedName>
</protein>
<proteinExistence type="predicted"/>
<evidence type="ECO:0000313" key="2">
    <source>
        <dbReference type="Proteomes" id="UP000600071"/>
    </source>
</evidence>
<accession>A0A833E8R2</accession>
<name>A0A833E8R2_9CREN</name>